<dbReference type="Proteomes" id="UP000283210">
    <property type="component" value="Chromosome 14"/>
</dbReference>
<dbReference type="InterPro" id="IPR050540">
    <property type="entry name" value="F-actin_Monoox_Mical"/>
</dbReference>
<feature type="compositionally biased region" description="Basic and acidic residues" evidence="5">
    <location>
        <begin position="415"/>
        <end position="429"/>
    </location>
</feature>
<evidence type="ECO:0000313" key="8">
    <source>
        <dbReference type="Proteomes" id="UP000283210"/>
    </source>
</evidence>
<dbReference type="EMBL" id="CM012450">
    <property type="protein sequence ID" value="RVE64175.1"/>
    <property type="molecule type" value="Genomic_DNA"/>
</dbReference>
<gene>
    <name evidence="7" type="ORF">OJAV_G00143920</name>
</gene>
<keyword evidence="2 4" id="KW-0175">Coiled coil</keyword>
<feature type="compositionally biased region" description="Basic and acidic residues" evidence="5">
    <location>
        <begin position="446"/>
        <end position="463"/>
    </location>
</feature>
<evidence type="ECO:0000313" key="7">
    <source>
        <dbReference type="EMBL" id="RVE64175.1"/>
    </source>
</evidence>
<comment type="similarity">
    <text evidence="3">Belongs to the smoothelin family.</text>
</comment>
<dbReference type="PANTHER" id="PTHR23167">
    <property type="entry name" value="CALPONIN HOMOLOGY DOMAIN-CONTAINING PROTEIN DDB_G0272472-RELATED"/>
    <property type="match status" value="1"/>
</dbReference>
<feature type="region of interest" description="Disordered" evidence="5">
    <location>
        <begin position="185"/>
        <end position="470"/>
    </location>
</feature>
<dbReference type="Gene3D" id="1.10.418.10">
    <property type="entry name" value="Calponin-like domain"/>
    <property type="match status" value="1"/>
</dbReference>
<feature type="compositionally biased region" description="Basic and acidic residues" evidence="5">
    <location>
        <begin position="95"/>
        <end position="106"/>
    </location>
</feature>
<evidence type="ECO:0000256" key="2">
    <source>
        <dbReference type="ARBA" id="ARBA00023054"/>
    </source>
</evidence>
<dbReference type="PANTHER" id="PTHR23167:SF37">
    <property type="entry name" value="SMOOTHELIN-LIKE PROTEIN 2"/>
    <property type="match status" value="1"/>
</dbReference>
<dbReference type="AlphaFoldDB" id="A0A437CN18"/>
<feature type="compositionally biased region" description="Polar residues" evidence="5">
    <location>
        <begin position="382"/>
        <end position="394"/>
    </location>
</feature>
<feature type="compositionally biased region" description="Polar residues" evidence="5">
    <location>
        <begin position="107"/>
        <end position="118"/>
    </location>
</feature>
<name>A0A437CN18_ORYJA</name>
<dbReference type="SUPFAM" id="SSF47576">
    <property type="entry name" value="Calponin-homology domain, CH-domain"/>
    <property type="match status" value="1"/>
</dbReference>
<keyword evidence="1" id="KW-0597">Phosphoprotein</keyword>
<feature type="compositionally biased region" description="Basic and acidic residues" evidence="5">
    <location>
        <begin position="314"/>
        <end position="332"/>
    </location>
</feature>
<reference evidence="7 8" key="2">
    <citation type="submission" date="2019-01" db="EMBL/GenBank/DDBJ databases">
        <title>A chromosome length genome reference of the Java medaka (oryzias javanicus).</title>
        <authorList>
            <person name="Herpin A."/>
            <person name="Takehana Y."/>
            <person name="Naruse K."/>
            <person name="Ansai S."/>
            <person name="Kawaguchi M."/>
        </authorList>
    </citation>
    <scope>NUCLEOTIDE SEQUENCE [LARGE SCALE GENOMIC DNA]</scope>
    <source>
        <strain evidence="7">RS831</strain>
        <tissue evidence="7">Whole body</tissue>
    </source>
</reference>
<dbReference type="PROSITE" id="PS50021">
    <property type="entry name" value="CH"/>
    <property type="match status" value="1"/>
</dbReference>
<feature type="domain" description="Calponin-homology (CH)" evidence="6">
    <location>
        <begin position="477"/>
        <end position="584"/>
    </location>
</feature>
<evidence type="ECO:0000256" key="5">
    <source>
        <dbReference type="SAM" id="MobiDB-lite"/>
    </source>
</evidence>
<dbReference type="InterPro" id="IPR036872">
    <property type="entry name" value="CH_dom_sf"/>
</dbReference>
<keyword evidence="8" id="KW-1185">Reference proteome</keyword>
<reference evidence="7 8" key="1">
    <citation type="submission" date="2018-11" db="EMBL/GenBank/DDBJ databases">
        <authorList>
            <person name="Lopez-Roques C."/>
            <person name="Donnadieu C."/>
            <person name="Bouchez O."/>
            <person name="Klopp C."/>
            <person name="Cabau C."/>
            <person name="Zahm M."/>
        </authorList>
    </citation>
    <scope>NUCLEOTIDE SEQUENCE [LARGE SCALE GENOMIC DNA]</scope>
    <source>
        <strain evidence="7">RS831</strain>
        <tissue evidence="7">Whole body</tissue>
    </source>
</reference>
<feature type="region of interest" description="Disordered" evidence="5">
    <location>
        <begin position="95"/>
        <end position="143"/>
    </location>
</feature>
<evidence type="ECO:0000256" key="3">
    <source>
        <dbReference type="ARBA" id="ARBA00061655"/>
    </source>
</evidence>
<organism evidence="7 8">
    <name type="scientific">Oryzias javanicus</name>
    <name type="common">Javanese ricefish</name>
    <name type="synonym">Aplocheilus javanicus</name>
    <dbReference type="NCBI Taxonomy" id="123683"/>
    <lineage>
        <taxon>Eukaryota</taxon>
        <taxon>Metazoa</taxon>
        <taxon>Chordata</taxon>
        <taxon>Craniata</taxon>
        <taxon>Vertebrata</taxon>
        <taxon>Euteleostomi</taxon>
        <taxon>Actinopterygii</taxon>
        <taxon>Neopterygii</taxon>
        <taxon>Teleostei</taxon>
        <taxon>Neoteleostei</taxon>
        <taxon>Acanthomorphata</taxon>
        <taxon>Ovalentaria</taxon>
        <taxon>Atherinomorphae</taxon>
        <taxon>Beloniformes</taxon>
        <taxon>Adrianichthyidae</taxon>
        <taxon>Oryziinae</taxon>
        <taxon>Oryzias</taxon>
    </lineage>
</organism>
<dbReference type="OrthoDB" id="21607at2759"/>
<feature type="coiled-coil region" evidence="4">
    <location>
        <begin position="58"/>
        <end position="85"/>
    </location>
</feature>
<evidence type="ECO:0000256" key="4">
    <source>
        <dbReference type="SAM" id="Coils"/>
    </source>
</evidence>
<dbReference type="Pfam" id="PF00307">
    <property type="entry name" value="CH"/>
    <property type="match status" value="1"/>
</dbReference>
<dbReference type="FunFam" id="1.10.418.10:FF:000009">
    <property type="entry name" value="smoothelin isoform X2"/>
    <property type="match status" value="1"/>
</dbReference>
<evidence type="ECO:0000256" key="1">
    <source>
        <dbReference type="ARBA" id="ARBA00022553"/>
    </source>
</evidence>
<evidence type="ECO:0000259" key="6">
    <source>
        <dbReference type="PROSITE" id="PS50021"/>
    </source>
</evidence>
<protein>
    <recommendedName>
        <fullName evidence="6">Calponin-homology (CH) domain-containing protein</fullName>
    </recommendedName>
</protein>
<dbReference type="SMART" id="SM00033">
    <property type="entry name" value="CH"/>
    <property type="match status" value="1"/>
</dbReference>
<dbReference type="InterPro" id="IPR001715">
    <property type="entry name" value="CH_dom"/>
</dbReference>
<feature type="compositionally biased region" description="Polar residues" evidence="5">
    <location>
        <begin position="430"/>
        <end position="441"/>
    </location>
</feature>
<proteinExistence type="inferred from homology"/>
<dbReference type="OMA" id="KRHADTN"/>
<feature type="compositionally biased region" description="Pro residues" evidence="5">
    <location>
        <begin position="299"/>
        <end position="311"/>
    </location>
</feature>
<sequence length="587" mass="63442">MDEASDPEAMVSKALSQFEVTLQAAVREVHVDVNAFKRGIDQRIDELSVANGPLAAAVTRLQEENRRLSARLEALGQLVEALQRNLPEEKRIQRESLENGQSREEQTSLVNSVESTCSHPEASRGAAPAGGGGDGGSYTSSPAPWRAKRHAEINGTDAKVEKSATTVEETPQQQELASVNCGVTQPAAEAPPQSHQPVTAFTKPSPESAAVETDDADEPQPHLPVTAMTTKPSPDVLLASKPPGSAPKASGDDQHPTGASQPIDAPQRPSEVALPALPHFSLPAATKSSPEAPAASKPNPLPASAPNPSPRESPLVKRSDYPFRRDLTEPKSHSALSAITKPNAESGSPAPVAQPPTLSASLEPSVKPGEYPFKRAPVLKTPSPSLKRSVSFPQSAEKLLPSKSIIKSGFSPNLDNRRLNKPEEFKQDGMKSQTLPRSNGAQAKRALFERMNSEPIKPKDSKPKLKRSQSFGVSSASGIKQILLEWCRSKTIGYKNIDIQNFSSSWSDGMAFCALVHAFFPLEFDYNALDPANRKHNLELAFTTAEDQADCLRLIEVDDMLEMGDKPDPMCVFTYVQSLYNHLKKFE</sequence>
<accession>A0A437CN18</accession>